<feature type="domain" description="DUF1835" evidence="1">
    <location>
        <begin position="4"/>
        <end position="124"/>
    </location>
</feature>
<evidence type="ECO:0000259" key="1">
    <source>
        <dbReference type="Pfam" id="PF08874"/>
    </source>
</evidence>
<dbReference type="InterPro" id="IPR022123">
    <property type="entry name" value="DUF3658"/>
</dbReference>
<dbReference type="AlphaFoldDB" id="A0A2S7SUE2"/>
<gene>
    <name evidence="3" type="ORF">CJD36_016115</name>
</gene>
<evidence type="ECO:0000313" key="4">
    <source>
        <dbReference type="Proteomes" id="UP000239872"/>
    </source>
</evidence>
<evidence type="ECO:0008006" key="5">
    <source>
        <dbReference type="Google" id="ProtNLM"/>
    </source>
</evidence>
<dbReference type="OrthoDB" id="648566at2"/>
<keyword evidence="4" id="KW-1185">Reference proteome</keyword>
<dbReference type="Proteomes" id="UP000239872">
    <property type="component" value="Unassembled WGS sequence"/>
</dbReference>
<dbReference type="Pfam" id="PF08874">
    <property type="entry name" value="DUF1835"/>
    <property type="match status" value="1"/>
</dbReference>
<reference evidence="3 4" key="1">
    <citation type="submission" date="2018-01" db="EMBL/GenBank/DDBJ databases">
        <title>A novel member of the phylum Bacteroidetes isolated from glacier ice.</title>
        <authorList>
            <person name="Liu Q."/>
            <person name="Xin Y.-H."/>
        </authorList>
    </citation>
    <scope>NUCLEOTIDE SEQUENCE [LARGE SCALE GENOMIC DNA]</scope>
    <source>
        <strain evidence="3 4">RB1R16</strain>
    </source>
</reference>
<name>A0A2S7SUE2_9BACT</name>
<dbReference type="EMBL" id="PPSL01000004">
    <property type="protein sequence ID" value="PQJ10215.1"/>
    <property type="molecule type" value="Genomic_DNA"/>
</dbReference>
<dbReference type="InterPro" id="IPR014973">
    <property type="entry name" value="DUF1835"/>
</dbReference>
<feature type="domain" description="DUF3658" evidence="2">
    <location>
        <begin position="155"/>
        <end position="253"/>
    </location>
</feature>
<protein>
    <recommendedName>
        <fullName evidence="5">DUF1835 domain-containing protein</fullName>
    </recommendedName>
</protein>
<proteinExistence type="predicted"/>
<dbReference type="RefSeq" id="WP_105040224.1">
    <property type="nucleotide sequence ID" value="NZ_PPSL01000004.1"/>
</dbReference>
<evidence type="ECO:0000313" key="3">
    <source>
        <dbReference type="EMBL" id="PQJ10215.1"/>
    </source>
</evidence>
<evidence type="ECO:0000259" key="2">
    <source>
        <dbReference type="Pfam" id="PF12395"/>
    </source>
</evidence>
<dbReference type="Pfam" id="PF12395">
    <property type="entry name" value="DUF3658"/>
    <property type="match status" value="1"/>
</dbReference>
<sequence length="271" mass="30472">MIYHIVTGDMAAAPLAQAIEMEPSMAGTVIVIKDVLSVGPIQKEEGQKFSELRSAFWQDVVLSEKNPIEADDLERLILVGNELYKDPTAQIWIWNAPSPADVCTYHWAMKYVGKWKGRLYVVNIAGLPFLDENGKLIFPKNISEILPKELVKARKLARLVTPAEVEIDTEEWDKLVKENAGIRTLEGSKRLTSRAETYYDNQLMAYVTPQFQKASKVINNLLAKVSVPTGDLYLGWRLRKMGEAGLVHMQGEVNKGLKDFEVKQNDGTLLL</sequence>
<comment type="caution">
    <text evidence="3">The sequence shown here is derived from an EMBL/GenBank/DDBJ whole genome shotgun (WGS) entry which is preliminary data.</text>
</comment>
<accession>A0A2S7SUE2</accession>
<organism evidence="3 4">
    <name type="scientific">Flavipsychrobacter stenotrophus</name>
    <dbReference type="NCBI Taxonomy" id="2077091"/>
    <lineage>
        <taxon>Bacteria</taxon>
        <taxon>Pseudomonadati</taxon>
        <taxon>Bacteroidota</taxon>
        <taxon>Chitinophagia</taxon>
        <taxon>Chitinophagales</taxon>
        <taxon>Chitinophagaceae</taxon>
        <taxon>Flavipsychrobacter</taxon>
    </lineage>
</organism>